<dbReference type="PANTHER" id="PTHR30238:SF4">
    <property type="entry name" value="SLL1022 PROTEIN"/>
    <property type="match status" value="1"/>
</dbReference>
<sequence>MKILKYFYGSIAITILGVIIGVYLFPDNIAATIYTILLLAVLEVSLSFDNAVINAKILNGMSKFWQKMFLVVGLPIAVFGMRLVFPILLVSVTSQFSFLEVVKLATNNPLLYQEILEQSMPLICGFGGAFLLMVFLNFFLSENNEHKWIAIIENNILVRKIKAYDGGYIVFAIIIGFLLVLYTPVQSQGKVALAFLLGVITHEVLGILTSIFNKPQLNTTEIAKNGLMGFIYLEIIDASFSFDGVIGAFAITTNIIIIMIGLGIGAMFVRSLTILFVEKETLSKYIYIEHGAHYAIGFLAIVLILKIFMHIPEWFSGSIGVLILTLAFLHSVITNKKLKQ</sequence>
<dbReference type="Proteomes" id="UP000182521">
    <property type="component" value="Chromosome"/>
</dbReference>
<dbReference type="OrthoDB" id="8533002at2"/>
<proteinExistence type="predicted"/>
<evidence type="ECO:0000313" key="3">
    <source>
        <dbReference type="Proteomes" id="UP000182521"/>
    </source>
</evidence>
<feature type="transmembrane region" description="Helical" evidence="1">
    <location>
        <begin position="314"/>
        <end position="333"/>
    </location>
</feature>
<feature type="transmembrane region" description="Helical" evidence="1">
    <location>
        <begin position="166"/>
        <end position="185"/>
    </location>
</feature>
<keyword evidence="1" id="KW-0472">Membrane</keyword>
<keyword evidence="1" id="KW-1133">Transmembrane helix</keyword>
<feature type="transmembrane region" description="Helical" evidence="1">
    <location>
        <begin position="119"/>
        <end position="140"/>
    </location>
</feature>
<dbReference type="AlphaFoldDB" id="A0A1J0KRY4"/>
<keyword evidence="3" id="KW-1185">Reference proteome</keyword>
<dbReference type="Pfam" id="PF04332">
    <property type="entry name" value="DUF475"/>
    <property type="match status" value="1"/>
</dbReference>
<dbReference type="NCBIfam" id="NF010619">
    <property type="entry name" value="PRK14013.2-5"/>
    <property type="match status" value="1"/>
</dbReference>
<dbReference type="STRING" id="1542390.KX01_1811"/>
<feature type="transmembrane region" description="Helical" evidence="1">
    <location>
        <begin position="248"/>
        <end position="269"/>
    </location>
</feature>
<dbReference type="KEGG" id="frc:KX01_1811"/>
<accession>A0A1J0KRY4</accession>
<feature type="transmembrane region" description="Helical" evidence="1">
    <location>
        <begin position="290"/>
        <end position="308"/>
    </location>
</feature>
<keyword evidence="1" id="KW-0812">Transmembrane</keyword>
<gene>
    <name evidence="2" type="ORF">KX01_1811</name>
</gene>
<evidence type="ECO:0000256" key="1">
    <source>
        <dbReference type="SAM" id="Phobius"/>
    </source>
</evidence>
<feature type="transmembrane region" description="Helical" evidence="1">
    <location>
        <begin position="7"/>
        <end position="25"/>
    </location>
</feature>
<feature type="transmembrane region" description="Helical" evidence="1">
    <location>
        <begin position="225"/>
        <end position="242"/>
    </location>
</feature>
<name>A0A1J0KRY4_9GAMM</name>
<dbReference type="NCBIfam" id="NF010612">
    <property type="entry name" value="PRK14013.1-2"/>
    <property type="match status" value="1"/>
</dbReference>
<reference evidence="3" key="1">
    <citation type="submission" date="2014-10" db="EMBL/GenBank/DDBJ databases">
        <authorList>
            <person name="Kuske C.R."/>
            <person name="Challacombe J.F."/>
            <person name="Daligault H.E."/>
            <person name="Davenport K.W."/>
            <person name="Johnson S.L."/>
            <person name="Siddaramappa S."/>
            <person name="Petersen J.M."/>
        </authorList>
    </citation>
    <scope>NUCLEOTIDE SEQUENCE [LARGE SCALE GENOMIC DNA]</scope>
    <source>
        <strain evidence="3">CA97-1460</strain>
    </source>
</reference>
<feature type="transmembrane region" description="Helical" evidence="1">
    <location>
        <begin position="69"/>
        <end position="99"/>
    </location>
</feature>
<dbReference type="RefSeq" id="WP_071664658.1">
    <property type="nucleotide sequence ID" value="NZ_CP009654.1"/>
</dbReference>
<protein>
    <submittedName>
        <fullName evidence="2">Integral membrane TerC family protein</fullName>
    </submittedName>
</protein>
<dbReference type="InterPro" id="IPR007427">
    <property type="entry name" value="DUF475"/>
</dbReference>
<dbReference type="PANTHER" id="PTHR30238">
    <property type="entry name" value="MEMBRANE BOUND PREDICTED REDOX MODULATOR"/>
    <property type="match status" value="1"/>
</dbReference>
<feature type="transmembrane region" description="Helical" evidence="1">
    <location>
        <begin position="31"/>
        <end position="48"/>
    </location>
</feature>
<evidence type="ECO:0000313" key="2">
    <source>
        <dbReference type="EMBL" id="APC96414.1"/>
    </source>
</evidence>
<organism evidence="2 3">
    <name type="scientific">Francisella frigiditurris</name>
    <dbReference type="NCBI Taxonomy" id="1542390"/>
    <lineage>
        <taxon>Bacteria</taxon>
        <taxon>Pseudomonadati</taxon>
        <taxon>Pseudomonadota</taxon>
        <taxon>Gammaproteobacteria</taxon>
        <taxon>Thiotrichales</taxon>
        <taxon>Francisellaceae</taxon>
        <taxon>Francisella</taxon>
    </lineage>
</organism>
<dbReference type="EMBL" id="CP009654">
    <property type="protein sequence ID" value="APC96414.1"/>
    <property type="molecule type" value="Genomic_DNA"/>
</dbReference>
<feature type="transmembrane region" description="Helical" evidence="1">
    <location>
        <begin position="191"/>
        <end position="213"/>
    </location>
</feature>